<dbReference type="Pfam" id="PF00675">
    <property type="entry name" value="Peptidase_M16"/>
    <property type="match status" value="1"/>
</dbReference>
<keyword evidence="3" id="KW-0479">Metal-binding</keyword>
<dbReference type="GO" id="GO:0043171">
    <property type="term" value="P:peptide catabolic process"/>
    <property type="evidence" value="ECO:0007669"/>
    <property type="project" value="TreeGrafter"/>
</dbReference>
<dbReference type="SUPFAM" id="SSF63411">
    <property type="entry name" value="LuxS/MPP-like metallohydrolase"/>
    <property type="match status" value="5"/>
</dbReference>
<evidence type="ECO:0000256" key="6">
    <source>
        <dbReference type="ARBA" id="ARBA00023049"/>
    </source>
</evidence>
<evidence type="ECO:0000256" key="10">
    <source>
        <dbReference type="ARBA" id="ARBA00074992"/>
    </source>
</evidence>
<dbReference type="InterPro" id="IPR011765">
    <property type="entry name" value="Pept_M16_N"/>
</dbReference>
<evidence type="ECO:0000259" key="13">
    <source>
        <dbReference type="Pfam" id="PF00675"/>
    </source>
</evidence>
<dbReference type="AlphaFoldDB" id="A0AAD9NPK0"/>
<evidence type="ECO:0000313" key="18">
    <source>
        <dbReference type="Proteomes" id="UP001209878"/>
    </source>
</evidence>
<dbReference type="Gene3D" id="3.30.830.10">
    <property type="entry name" value="Metalloenzyme, LuxS/M16 peptidase-like"/>
    <property type="match status" value="5"/>
</dbReference>
<dbReference type="GO" id="GO:0051603">
    <property type="term" value="P:proteolysis involved in protein catabolic process"/>
    <property type="evidence" value="ECO:0007669"/>
    <property type="project" value="TreeGrafter"/>
</dbReference>
<comment type="similarity">
    <text evidence="1 12">Belongs to the peptidase M16 family.</text>
</comment>
<evidence type="ECO:0000256" key="1">
    <source>
        <dbReference type="ARBA" id="ARBA00007261"/>
    </source>
</evidence>
<comment type="catalytic activity">
    <reaction evidence="7">
        <text>Degradation of insulin, glucagon and other polypeptides. No action on proteins.</text>
        <dbReference type="EC" id="3.4.24.56"/>
    </reaction>
</comment>
<evidence type="ECO:0000259" key="16">
    <source>
        <dbReference type="Pfam" id="PF22456"/>
    </source>
</evidence>
<dbReference type="PANTHER" id="PTHR43690:SF18">
    <property type="entry name" value="INSULIN-DEGRADING ENZYME-RELATED"/>
    <property type="match status" value="1"/>
</dbReference>
<evidence type="ECO:0000256" key="8">
    <source>
        <dbReference type="ARBA" id="ARBA00066874"/>
    </source>
</evidence>
<dbReference type="PROSITE" id="PS00143">
    <property type="entry name" value="INSULINASE"/>
    <property type="match status" value="1"/>
</dbReference>
<dbReference type="Pfam" id="PF22456">
    <property type="entry name" value="PqqF-like_C_4"/>
    <property type="match status" value="2"/>
</dbReference>
<dbReference type="GO" id="GO:0005739">
    <property type="term" value="C:mitochondrion"/>
    <property type="evidence" value="ECO:0007669"/>
    <property type="project" value="TreeGrafter"/>
</dbReference>
<keyword evidence="6" id="KW-0482">Metalloprotease</keyword>
<dbReference type="InterPro" id="IPR054734">
    <property type="entry name" value="PqqF-like_C_4"/>
</dbReference>
<keyword evidence="5" id="KW-0862">Zinc</keyword>
<organism evidence="17 18">
    <name type="scientific">Ridgeia piscesae</name>
    <name type="common">Tubeworm</name>
    <dbReference type="NCBI Taxonomy" id="27915"/>
    <lineage>
        <taxon>Eukaryota</taxon>
        <taxon>Metazoa</taxon>
        <taxon>Spiralia</taxon>
        <taxon>Lophotrochozoa</taxon>
        <taxon>Annelida</taxon>
        <taxon>Polychaeta</taxon>
        <taxon>Sedentaria</taxon>
        <taxon>Canalipalpata</taxon>
        <taxon>Sabellida</taxon>
        <taxon>Siboglinidae</taxon>
        <taxon>Ridgeia</taxon>
    </lineage>
</organism>
<feature type="domain" description="Coenzyme PQQ synthesis protein F-like C-terminal lobe" evidence="16">
    <location>
        <begin position="787"/>
        <end position="885"/>
    </location>
</feature>
<feature type="domain" description="Peptidase M16 middle/third" evidence="15">
    <location>
        <begin position="381"/>
        <end position="663"/>
    </location>
</feature>
<evidence type="ECO:0000256" key="11">
    <source>
        <dbReference type="ARBA" id="ARBA00080349"/>
    </source>
</evidence>
<dbReference type="InterPro" id="IPR007863">
    <property type="entry name" value="Peptidase_M16_C"/>
</dbReference>
<accession>A0AAD9NPK0</accession>
<feature type="domain" description="Peptidase M16 N-terminal" evidence="13">
    <location>
        <begin position="34"/>
        <end position="171"/>
    </location>
</feature>
<evidence type="ECO:0000256" key="4">
    <source>
        <dbReference type="ARBA" id="ARBA00022801"/>
    </source>
</evidence>
<keyword evidence="4" id="KW-0378">Hydrolase</keyword>
<dbReference type="InterPro" id="IPR050626">
    <property type="entry name" value="Peptidase_M16"/>
</dbReference>
<dbReference type="Pfam" id="PF16187">
    <property type="entry name" value="Peptidase_M16_M"/>
    <property type="match status" value="1"/>
</dbReference>
<evidence type="ECO:0000256" key="12">
    <source>
        <dbReference type="RuleBase" id="RU004447"/>
    </source>
</evidence>
<dbReference type="EMBL" id="JAODUO010000585">
    <property type="protein sequence ID" value="KAK2177670.1"/>
    <property type="molecule type" value="Genomic_DNA"/>
</dbReference>
<sequence>MAGAHIKQTVDNITKSAEDKRLYRGLELDNGMKILLISDETTDKSAAALDVNVGHMSDPDDIPGLAHFCEHMLFLGTEKYPEENEYNKFLSEHAGGSNAFTSSEHTNFYFDVAPEALPDALDRFAQFFLSPLFTAGATEREVNAVNSENDKNLQNDAWRLHQLERETAKPDHAYHKFGTGNKETLLEKPKERGVDVRDELLVFHRKYYSANLMALAVVGKESLDELSDLVVPLFAGVTNKNVTVPEWPEPPFGPDQLKLTARVVPVKDIRNLNVMWPIPDLQPYYKSNPGHYLGHLIGHEGPGSLLSELKARGWINTLVGGQKHGAKGFMFFIVNVDLSEEGIEHVDDIVTLIFQYLSMLRKEGPQEWVFKECQDLSAMTFRFKDKERPRSYSSSCASVIHEYPLDQILSGIYLVSEYRPDLITMVLDKLTPDTVRVSVVGQKFKGQTDLSEPWYGTEYSLENIPEETLQKWQTAGLHENLKLPSKNEFIATDFEIVSDGKSESGTAPQVIRDKALSRLWYKLDDKFLLPKAFINMEFTSPYAYMDPLSTNLTYMFVNLLKDELTEYTYDAELAGLMYDLHSTIYGLTMSIRGYSHKQHILLQKIMDKMTTFEINTQRFNIIKENYIRSMNNFRAEQPHQHAVYYTSMIVSEQLWTKEELLDAAEELSIERLKAFIPQLLSRLHIDFLVYGNITKEASPPCLLFPFWLLGRRAETIADIVENTLQTRADTRPLLASQQRRFREVQLPDGVGVCVTSRQANDVHKSSSLEVYYQCGLQETNSNMLIELFCQIISEPCFNILRTKEQLGYIVFSGVRRSNGVQGLRVIVQSDRTPEYVESRIEEFLLQMKTEIANMSDEDFTKHVEALATHRLERPKKLSAQNSRYWSEIISQQYNFDRGYIVFSGVRRSNGVQGLRVIVQSDRTPEYVESRIEEFLLQMKTEIANMSDEDFTKHVEALATHRLERPKKLSAQNSRYWSEIISQQYNFDRDDVEVTHLRSLTKDDVLTFYNLAVLVFEVKFVQRTMLCSNHLVLMELIAQDAPKRHKLSVHVVSSVCDGENHVISDESPDGAPVSTEVVTVKTNPLEIGDVSAFKRQLGLFPLPKPCLCLGSATKSKL</sequence>
<dbReference type="PANTHER" id="PTHR43690">
    <property type="entry name" value="NARDILYSIN"/>
    <property type="match status" value="1"/>
</dbReference>
<evidence type="ECO:0000256" key="3">
    <source>
        <dbReference type="ARBA" id="ARBA00022723"/>
    </source>
</evidence>
<dbReference type="GO" id="GO:0005829">
    <property type="term" value="C:cytosol"/>
    <property type="evidence" value="ECO:0007669"/>
    <property type="project" value="TreeGrafter"/>
</dbReference>
<dbReference type="InterPro" id="IPR032632">
    <property type="entry name" value="Peptidase_M16_M"/>
</dbReference>
<comment type="caution">
    <text evidence="17">The sequence shown here is derived from an EMBL/GenBank/DDBJ whole genome shotgun (WGS) entry which is preliminary data.</text>
</comment>
<feature type="domain" description="Peptidase M16 C-terminal" evidence="14">
    <location>
        <begin position="197"/>
        <end position="374"/>
    </location>
</feature>
<gene>
    <name evidence="17" type="ORF">NP493_586g01027</name>
</gene>
<evidence type="ECO:0000259" key="15">
    <source>
        <dbReference type="Pfam" id="PF16187"/>
    </source>
</evidence>
<dbReference type="EC" id="3.4.24.56" evidence="8"/>
<evidence type="ECO:0000256" key="5">
    <source>
        <dbReference type="ARBA" id="ARBA00022833"/>
    </source>
</evidence>
<evidence type="ECO:0000256" key="9">
    <source>
        <dbReference type="ARBA" id="ARBA00070422"/>
    </source>
</evidence>
<dbReference type="FunFam" id="3.30.830.10:FF:000003">
    <property type="entry name" value="Insulin-degrading enzyme"/>
    <property type="match status" value="1"/>
</dbReference>
<keyword evidence="2" id="KW-0645">Protease</keyword>
<name>A0AAD9NPK0_RIDPI</name>
<dbReference type="Pfam" id="PF05193">
    <property type="entry name" value="Peptidase_M16_C"/>
    <property type="match status" value="1"/>
</dbReference>
<dbReference type="InterPro" id="IPR001431">
    <property type="entry name" value="Pept_M16_Zn_BS"/>
</dbReference>
<evidence type="ECO:0000313" key="17">
    <source>
        <dbReference type="EMBL" id="KAK2177670.1"/>
    </source>
</evidence>
<dbReference type="GO" id="GO:0004222">
    <property type="term" value="F:metalloendopeptidase activity"/>
    <property type="evidence" value="ECO:0007669"/>
    <property type="project" value="UniProtKB-EC"/>
</dbReference>
<protein>
    <recommendedName>
        <fullName evidence="9">Insulin-degrading enzyme</fullName>
        <ecNumber evidence="8">3.4.24.56</ecNumber>
    </recommendedName>
    <alternativeName>
        <fullName evidence="11">Insulin protease</fullName>
    </alternativeName>
    <alternativeName>
        <fullName evidence="10">Insulysin</fullName>
    </alternativeName>
</protein>
<dbReference type="FunFam" id="3.30.830.10:FF:000004">
    <property type="entry name" value="Putative insulin-degrading enzyme"/>
    <property type="match status" value="1"/>
</dbReference>
<evidence type="ECO:0000259" key="14">
    <source>
        <dbReference type="Pfam" id="PF05193"/>
    </source>
</evidence>
<proteinExistence type="inferred from homology"/>
<dbReference type="GO" id="GO:0046872">
    <property type="term" value="F:metal ion binding"/>
    <property type="evidence" value="ECO:0007669"/>
    <property type="project" value="UniProtKB-KW"/>
</dbReference>
<reference evidence="17" key="1">
    <citation type="journal article" date="2023" name="Mol. Biol. Evol.">
        <title>Third-Generation Sequencing Reveals the Adaptive Role of the Epigenome in Three Deep-Sea Polychaetes.</title>
        <authorList>
            <person name="Perez M."/>
            <person name="Aroh O."/>
            <person name="Sun Y."/>
            <person name="Lan Y."/>
            <person name="Juniper S.K."/>
            <person name="Young C.R."/>
            <person name="Angers B."/>
            <person name="Qian P.Y."/>
        </authorList>
    </citation>
    <scope>NUCLEOTIDE SEQUENCE</scope>
    <source>
        <strain evidence="17">R07B-5</strain>
    </source>
</reference>
<dbReference type="InterPro" id="IPR011249">
    <property type="entry name" value="Metalloenz_LuxS/M16"/>
</dbReference>
<evidence type="ECO:0000256" key="2">
    <source>
        <dbReference type="ARBA" id="ARBA00022670"/>
    </source>
</evidence>
<evidence type="ECO:0000256" key="7">
    <source>
        <dbReference type="ARBA" id="ARBA00052248"/>
    </source>
</evidence>
<dbReference type="FunFam" id="3.30.830.10:FF:000005">
    <property type="entry name" value="nardilysin isoform X1"/>
    <property type="match status" value="1"/>
</dbReference>
<feature type="domain" description="Coenzyme PQQ synthesis protein F-like C-terminal lobe" evidence="16">
    <location>
        <begin position="898"/>
        <end position="976"/>
    </location>
</feature>
<keyword evidence="18" id="KW-1185">Reference proteome</keyword>
<dbReference type="Proteomes" id="UP001209878">
    <property type="component" value="Unassembled WGS sequence"/>
</dbReference>